<evidence type="ECO:0000256" key="14">
    <source>
        <dbReference type="ARBA" id="ARBA00023315"/>
    </source>
</evidence>
<feature type="transmembrane region" description="Helical" evidence="17">
    <location>
        <begin position="635"/>
        <end position="652"/>
    </location>
</feature>
<evidence type="ECO:0000256" key="17">
    <source>
        <dbReference type="SAM" id="Phobius"/>
    </source>
</evidence>
<reference evidence="18" key="1">
    <citation type="submission" date="2014-09" db="EMBL/GenBank/DDBJ databases">
        <title>Draft genome sequence of an oleaginous Mucoromycotina fungus Mucor ambiguus NBRC6742.</title>
        <authorList>
            <person name="Takeda I."/>
            <person name="Yamane N."/>
            <person name="Morita T."/>
            <person name="Tamano K."/>
            <person name="Machida M."/>
            <person name="Baker S."/>
            <person name="Koike H."/>
        </authorList>
    </citation>
    <scope>NUCLEOTIDE SEQUENCE</scope>
    <source>
        <strain evidence="18">NBRC 6742</strain>
    </source>
</reference>
<accession>A0A0C9M4C3</accession>
<evidence type="ECO:0000256" key="7">
    <source>
        <dbReference type="ARBA" id="ARBA00022679"/>
    </source>
</evidence>
<organism evidence="18">
    <name type="scientific">Mucor ambiguus</name>
    <dbReference type="NCBI Taxonomy" id="91626"/>
    <lineage>
        <taxon>Eukaryota</taxon>
        <taxon>Fungi</taxon>
        <taxon>Fungi incertae sedis</taxon>
        <taxon>Mucoromycota</taxon>
        <taxon>Mucoromycotina</taxon>
        <taxon>Mucoromycetes</taxon>
        <taxon>Mucorales</taxon>
        <taxon>Mucorineae</taxon>
        <taxon>Mucoraceae</taxon>
        <taxon>Mucor</taxon>
    </lineage>
</organism>
<keyword evidence="12" id="KW-0443">Lipid metabolism</keyword>
<feature type="transmembrane region" description="Helical" evidence="17">
    <location>
        <begin position="768"/>
        <end position="786"/>
    </location>
</feature>
<keyword evidence="6" id="KW-0444">Lipid biosynthesis</keyword>
<comment type="pathway">
    <text evidence="3">Lipid metabolism.</text>
</comment>
<dbReference type="Pfam" id="PF03982">
    <property type="entry name" value="DAGAT"/>
    <property type="match status" value="1"/>
</dbReference>
<keyword evidence="19" id="KW-1185">Reference proteome</keyword>
<dbReference type="Proteomes" id="UP000053815">
    <property type="component" value="Unassembled WGS sequence"/>
</dbReference>
<keyword evidence="14 18" id="KW-0012">Acyltransferase</keyword>
<dbReference type="PANTHER" id="PTHR12317:SF0">
    <property type="entry name" value="ACYLTRANSFERASE"/>
    <property type="match status" value="1"/>
</dbReference>
<feature type="transmembrane region" description="Helical" evidence="17">
    <location>
        <begin position="999"/>
        <end position="1019"/>
    </location>
</feature>
<feature type="transmembrane region" description="Helical" evidence="17">
    <location>
        <begin position="501"/>
        <end position="518"/>
    </location>
</feature>
<keyword evidence="10" id="KW-0256">Endoplasmic reticulum</keyword>
<evidence type="ECO:0000256" key="5">
    <source>
        <dbReference type="ARBA" id="ARBA00013244"/>
    </source>
</evidence>
<evidence type="ECO:0000256" key="3">
    <source>
        <dbReference type="ARBA" id="ARBA00005189"/>
    </source>
</evidence>
<dbReference type="EC" id="2.3.1.20" evidence="5"/>
<evidence type="ECO:0000256" key="10">
    <source>
        <dbReference type="ARBA" id="ARBA00022824"/>
    </source>
</evidence>
<evidence type="ECO:0000256" key="13">
    <source>
        <dbReference type="ARBA" id="ARBA00023136"/>
    </source>
</evidence>
<dbReference type="STRING" id="91626.A0A0C9M4C3"/>
<evidence type="ECO:0000256" key="4">
    <source>
        <dbReference type="ARBA" id="ARBA00005420"/>
    </source>
</evidence>
<dbReference type="AlphaFoldDB" id="A0A0C9M4C3"/>
<protein>
    <recommendedName>
        <fullName evidence="5">diacylglycerol O-acyltransferase</fullName>
        <ecNumber evidence="5">2.3.1.20</ecNumber>
    </recommendedName>
</protein>
<keyword evidence="13 17" id="KW-0472">Membrane</keyword>
<gene>
    <name evidence="18" type="ORF">MAM1_0054d03540</name>
</gene>
<evidence type="ECO:0000256" key="16">
    <source>
        <dbReference type="SAM" id="MobiDB-lite"/>
    </source>
</evidence>
<keyword evidence="9" id="KW-0319">Glycerol metabolism</keyword>
<comment type="similarity">
    <text evidence="4">Belongs to the diacylglycerol acyltransferase family.</text>
</comment>
<dbReference type="PANTHER" id="PTHR12317">
    <property type="entry name" value="DIACYLGLYCEROL O-ACYLTRANSFERASE"/>
    <property type="match status" value="1"/>
</dbReference>
<dbReference type="GO" id="GO:0005789">
    <property type="term" value="C:endoplasmic reticulum membrane"/>
    <property type="evidence" value="ECO:0007669"/>
    <property type="project" value="UniProtKB-SubCell"/>
</dbReference>
<feature type="transmembrane region" description="Helical" evidence="17">
    <location>
        <begin position="55"/>
        <end position="81"/>
    </location>
</feature>
<evidence type="ECO:0000256" key="8">
    <source>
        <dbReference type="ARBA" id="ARBA00022692"/>
    </source>
</evidence>
<dbReference type="GO" id="GO:0004144">
    <property type="term" value="F:diacylglycerol O-acyltransferase activity"/>
    <property type="evidence" value="ECO:0007669"/>
    <property type="project" value="UniProtKB-EC"/>
</dbReference>
<dbReference type="InterPro" id="IPR007130">
    <property type="entry name" value="DAGAT"/>
</dbReference>
<keyword evidence="11 17" id="KW-1133">Transmembrane helix</keyword>
<feature type="transmembrane region" description="Helical" evidence="17">
    <location>
        <begin position="934"/>
        <end position="953"/>
    </location>
</feature>
<keyword evidence="7 18" id="KW-0808">Transferase</keyword>
<dbReference type="GO" id="GO:0019432">
    <property type="term" value="P:triglyceride biosynthetic process"/>
    <property type="evidence" value="ECO:0007669"/>
    <property type="project" value="TreeGrafter"/>
</dbReference>
<feature type="transmembrane region" description="Helical" evidence="17">
    <location>
        <begin position="695"/>
        <end position="716"/>
    </location>
</feature>
<name>A0A0C9M4C3_9FUNG</name>
<feature type="transmembrane region" description="Helical" evidence="17">
    <location>
        <begin position="728"/>
        <end position="748"/>
    </location>
</feature>
<evidence type="ECO:0000256" key="1">
    <source>
        <dbReference type="ARBA" id="ARBA00004477"/>
    </source>
</evidence>
<evidence type="ECO:0000256" key="11">
    <source>
        <dbReference type="ARBA" id="ARBA00022989"/>
    </source>
</evidence>
<evidence type="ECO:0000313" key="18">
    <source>
        <dbReference type="EMBL" id="GAN04081.1"/>
    </source>
</evidence>
<feature type="compositionally biased region" description="Low complexity" evidence="16">
    <location>
        <begin position="558"/>
        <end position="569"/>
    </location>
</feature>
<sequence>MKEPVHKENTDTKSDRKIALPDIKKVSEVIPNVPEVHWAPLTGIPFERRIQMAVVLTWIFLLGNCLTLFCCSLFVPFLWPLHIAYIIYLYRDQSAENGGRRSDWFRRLPIWNYYAGYFPAKLVKEQDLDPKKNYVFGSHPHGIISMSSFASFATEATGFSELFPGIIPSLLTLTTNFKFPIYRDIILALGIASVSRHSCEKILSSGPGRSIVIVIGGASESLNARPGIADLVLKKRLGFIRIAIRHGADLVPVFSFGENELYEQVDNSTGSWLWQVQKKMQQALGFTMPLFHARGIFNYNVGLIPYRHPIVTVVGKPIPVPKMEPGQTEPTQEQLLETQALYIQELESIYNKYKDVYAKNRKQDLRIWAGIDKDHVCLLCASSQGFLHYTIFGTIACEIRISRSISPVPYQQPQEGDADEGFASSSSVEEDQIYEVIRRKRSSHQAPVNNNNTAILNPIEKSRKLFHEKIKMAPLESILWITSFVWVFYQLFRTGAFDNQVIAGWMACIVLGILWVRFSSKQKSKNEDSATSSDEQLDVHDAHQQSKKSDGDGFQKASSSSLPTSNNNNRGLSEFPESINRIFGASKTSFRANADDGLLCGVLLLPMVAATKLVDATSKNADQFQIAYLQVRMELVLFMSVILLLLVLTNDYSHPVKRVIRKRGLFVSSICVSALCTTLLTQFTPLAPMLTETPVAMTVLSVTMFQWFLYICVVTLKKCFTLGEMCVISQAAAVVVYGASEYICSAYYPDTTPIYLHYSDISTSMVLIHALVVGMIFIGVVTYPLLRYSRCLAQRPYWRSLPSHNQSAFQNKKMLVAIAFYVLTATIVLFVIAPICKSVTGENPFMWTLDFLYMSPSRMFLCLYWSLTIITTVVIWVLVLDFVPQSSNNGDSYSNNVEGKALTSALNKKRKLFHALAVIMFVPGVLFEKSFLQLAFGVALSGFIYLEYLRYFAVWPWGKSLHVFLTEFIDNRDLGPVILSHIYLLLGCASPVWLGSSNVLASLSGILSLGFGDAAASIIGKRFGRYRWPGTKKTVEGTAAFVIAMELLAMLLRLAEVNG</sequence>
<dbReference type="CDD" id="cd07987">
    <property type="entry name" value="LPLAT_MGAT-like"/>
    <property type="match status" value="1"/>
</dbReference>
<feature type="compositionally biased region" description="Basic and acidic residues" evidence="16">
    <location>
        <begin position="537"/>
        <end position="553"/>
    </location>
</feature>
<feature type="transmembrane region" description="Helical" evidence="17">
    <location>
        <begin position="664"/>
        <end position="683"/>
    </location>
</feature>
<feature type="transmembrane region" description="Helical" evidence="17">
    <location>
        <begin position="974"/>
        <end position="993"/>
    </location>
</feature>
<dbReference type="GO" id="GO:0006071">
    <property type="term" value="P:glycerol metabolic process"/>
    <property type="evidence" value="ECO:0007669"/>
    <property type="project" value="UniProtKB-KW"/>
</dbReference>
<comment type="catalytic activity">
    <reaction evidence="15">
        <text>an acyl-CoA + a 1,2-diacyl-sn-glycerol = a triacyl-sn-glycerol + CoA</text>
        <dbReference type="Rhea" id="RHEA:10868"/>
        <dbReference type="ChEBI" id="CHEBI:17815"/>
        <dbReference type="ChEBI" id="CHEBI:57287"/>
        <dbReference type="ChEBI" id="CHEBI:58342"/>
        <dbReference type="ChEBI" id="CHEBI:64615"/>
        <dbReference type="EC" id="2.3.1.20"/>
    </reaction>
</comment>
<feature type="transmembrane region" description="Helical" evidence="17">
    <location>
        <begin position="597"/>
        <end position="615"/>
    </location>
</feature>
<feature type="transmembrane region" description="Helical" evidence="17">
    <location>
        <begin position="855"/>
        <end position="879"/>
    </location>
</feature>
<evidence type="ECO:0000256" key="2">
    <source>
        <dbReference type="ARBA" id="ARBA00004771"/>
    </source>
</evidence>
<evidence type="ECO:0000256" key="15">
    <source>
        <dbReference type="ARBA" id="ARBA00048109"/>
    </source>
</evidence>
<evidence type="ECO:0000256" key="9">
    <source>
        <dbReference type="ARBA" id="ARBA00022798"/>
    </source>
</evidence>
<dbReference type="EMBL" id="DF836343">
    <property type="protein sequence ID" value="GAN04081.1"/>
    <property type="molecule type" value="Genomic_DNA"/>
</dbReference>
<comment type="pathway">
    <text evidence="2">Glycerolipid metabolism; triacylglycerol biosynthesis.</text>
</comment>
<feature type="transmembrane region" description="Helical" evidence="17">
    <location>
        <begin position="814"/>
        <end position="835"/>
    </location>
</feature>
<dbReference type="OrthoDB" id="377083at2759"/>
<evidence type="ECO:0000313" key="19">
    <source>
        <dbReference type="Proteomes" id="UP000053815"/>
    </source>
</evidence>
<evidence type="ECO:0000256" key="12">
    <source>
        <dbReference type="ARBA" id="ARBA00023098"/>
    </source>
</evidence>
<feature type="transmembrane region" description="Helical" evidence="17">
    <location>
        <begin position="912"/>
        <end position="928"/>
    </location>
</feature>
<proteinExistence type="inferred from homology"/>
<keyword evidence="8 17" id="KW-0812">Transmembrane</keyword>
<evidence type="ECO:0000256" key="6">
    <source>
        <dbReference type="ARBA" id="ARBA00022516"/>
    </source>
</evidence>
<comment type="subcellular location">
    <subcellularLocation>
        <location evidence="1">Endoplasmic reticulum membrane</location>
        <topology evidence="1">Multi-pass membrane protein</topology>
    </subcellularLocation>
</comment>
<feature type="region of interest" description="Disordered" evidence="16">
    <location>
        <begin position="525"/>
        <end position="573"/>
    </location>
</feature>